<evidence type="ECO:0000256" key="6">
    <source>
        <dbReference type="SAM" id="Phobius"/>
    </source>
</evidence>
<accession>A0AA88JDN7</accession>
<comment type="similarity">
    <text evidence="2">Belongs to the major facilitator superfamily. Proton-dependent oligopeptide transporter (POT/PTR) (TC 2.A.17) family.</text>
</comment>
<comment type="caution">
    <text evidence="7">The sequence shown here is derived from an EMBL/GenBank/DDBJ whole genome shotgun (WGS) entry which is preliminary data.</text>
</comment>
<dbReference type="Proteomes" id="UP001187192">
    <property type="component" value="Unassembled WGS sequence"/>
</dbReference>
<evidence type="ECO:0000256" key="4">
    <source>
        <dbReference type="ARBA" id="ARBA00022989"/>
    </source>
</evidence>
<dbReference type="GO" id="GO:0016020">
    <property type="term" value="C:membrane"/>
    <property type="evidence" value="ECO:0007669"/>
    <property type="project" value="UniProtKB-SubCell"/>
</dbReference>
<keyword evidence="3 6" id="KW-0812">Transmembrane</keyword>
<evidence type="ECO:0000313" key="8">
    <source>
        <dbReference type="Proteomes" id="UP001187192"/>
    </source>
</evidence>
<dbReference type="PANTHER" id="PTHR11654">
    <property type="entry name" value="OLIGOPEPTIDE TRANSPORTER-RELATED"/>
    <property type="match status" value="1"/>
</dbReference>
<name>A0AA88JDN7_FICCA</name>
<dbReference type="Gene3D" id="1.20.1250.20">
    <property type="entry name" value="MFS general substrate transporter like domains"/>
    <property type="match status" value="2"/>
</dbReference>
<feature type="transmembrane region" description="Helical" evidence="6">
    <location>
        <begin position="308"/>
        <end position="328"/>
    </location>
</feature>
<organism evidence="7 8">
    <name type="scientific">Ficus carica</name>
    <name type="common">Common fig</name>
    <dbReference type="NCBI Taxonomy" id="3494"/>
    <lineage>
        <taxon>Eukaryota</taxon>
        <taxon>Viridiplantae</taxon>
        <taxon>Streptophyta</taxon>
        <taxon>Embryophyta</taxon>
        <taxon>Tracheophyta</taxon>
        <taxon>Spermatophyta</taxon>
        <taxon>Magnoliopsida</taxon>
        <taxon>eudicotyledons</taxon>
        <taxon>Gunneridae</taxon>
        <taxon>Pentapetalae</taxon>
        <taxon>rosids</taxon>
        <taxon>fabids</taxon>
        <taxon>Rosales</taxon>
        <taxon>Moraceae</taxon>
        <taxon>Ficeae</taxon>
        <taxon>Ficus</taxon>
    </lineage>
</organism>
<keyword evidence="5 6" id="KW-0472">Membrane</keyword>
<evidence type="ECO:0000256" key="1">
    <source>
        <dbReference type="ARBA" id="ARBA00004141"/>
    </source>
</evidence>
<reference evidence="7" key="1">
    <citation type="submission" date="2023-07" db="EMBL/GenBank/DDBJ databases">
        <title>draft genome sequence of fig (Ficus carica).</title>
        <authorList>
            <person name="Takahashi T."/>
            <person name="Nishimura K."/>
        </authorList>
    </citation>
    <scope>NUCLEOTIDE SEQUENCE</scope>
</reference>
<dbReference type="GO" id="GO:0022857">
    <property type="term" value="F:transmembrane transporter activity"/>
    <property type="evidence" value="ECO:0007669"/>
    <property type="project" value="InterPro"/>
</dbReference>
<evidence type="ECO:0000256" key="2">
    <source>
        <dbReference type="ARBA" id="ARBA00005982"/>
    </source>
</evidence>
<protein>
    <submittedName>
        <fullName evidence="7">Uncharacterized protein</fullName>
    </submittedName>
</protein>
<feature type="transmembrane region" description="Helical" evidence="6">
    <location>
        <begin position="349"/>
        <end position="368"/>
    </location>
</feature>
<feature type="transmembrane region" description="Helical" evidence="6">
    <location>
        <begin position="268"/>
        <end position="288"/>
    </location>
</feature>
<comment type="subcellular location">
    <subcellularLocation>
        <location evidence="1">Membrane</location>
        <topology evidence="1">Multi-pass membrane protein</topology>
    </subcellularLocation>
</comment>
<dbReference type="InterPro" id="IPR036259">
    <property type="entry name" value="MFS_trans_sf"/>
</dbReference>
<dbReference type="AlphaFoldDB" id="A0AA88JDN7"/>
<proteinExistence type="inferred from homology"/>
<sequence>MGTLEDERSLFEDGFVQMTIEMVLFKYLFPSECYDLDGYPKRRHSLIHMVTKALDFTPVTARLTSMEACAKEEYWKLESLFFILVLALRPAECLGSMCPSSTFAQSAVFLFELYLAALGTGGIKPCVLPFGADHFDDTNLKERVKKASLLTGFGVPAFFMGIAIVVFLSGTALYRFQKPQGSPVTRICQVLVASCRKWNLEVPKDGSLLYETEDKSSAIERSSTLGHSGTLKFLDKAAVISDAELSYGDFSDPWRLCTVTQVEELKTLVRLLPILATGISVAAVYAQISTMFVEQGMMMETTIGSFTIPVASFSSLDVNCVLVLVPIYDRVVVPIARRFTGNEKGFSELQRIGISLFFSVLCMAAAAIVEANRLQLAKELDLVDKKVAVPLCIFWQCLVTLKLVFGILSELLYSDCSNLLHKKRRQGRMDNGQSE</sequence>
<keyword evidence="4 6" id="KW-1133">Transmembrane helix</keyword>
<dbReference type="EMBL" id="BTGU01000604">
    <property type="protein sequence ID" value="GMN68391.1"/>
    <property type="molecule type" value="Genomic_DNA"/>
</dbReference>
<dbReference type="Pfam" id="PF00854">
    <property type="entry name" value="PTR2"/>
    <property type="match status" value="2"/>
</dbReference>
<feature type="transmembrane region" description="Helical" evidence="6">
    <location>
        <begin position="388"/>
        <end position="413"/>
    </location>
</feature>
<evidence type="ECO:0000256" key="3">
    <source>
        <dbReference type="ARBA" id="ARBA00022692"/>
    </source>
</evidence>
<evidence type="ECO:0000313" key="7">
    <source>
        <dbReference type="EMBL" id="GMN68391.1"/>
    </source>
</evidence>
<evidence type="ECO:0000256" key="5">
    <source>
        <dbReference type="ARBA" id="ARBA00023136"/>
    </source>
</evidence>
<keyword evidence="8" id="KW-1185">Reference proteome</keyword>
<feature type="transmembrane region" description="Helical" evidence="6">
    <location>
        <begin position="153"/>
        <end position="176"/>
    </location>
</feature>
<dbReference type="InterPro" id="IPR000109">
    <property type="entry name" value="POT_fam"/>
</dbReference>
<gene>
    <name evidence="7" type="ORF">TIFTF001_037440</name>
</gene>